<comment type="caution">
    <text evidence="1">The sequence shown here is derived from an EMBL/GenBank/DDBJ whole genome shotgun (WGS) entry which is preliminary data.</text>
</comment>
<gene>
    <name evidence="1" type="ORF">OZSIB_2332</name>
</gene>
<organism evidence="1 2">
    <name type="scientific">Candidatus Ozemobacter sibiricus</name>
    <dbReference type="NCBI Taxonomy" id="2268124"/>
    <lineage>
        <taxon>Bacteria</taxon>
        <taxon>Candidatus Ozemobacteria</taxon>
        <taxon>Candidatus Ozemobacterales</taxon>
        <taxon>Candidatus Ozemobacteraceae</taxon>
        <taxon>Candidatus Ozemobacter</taxon>
    </lineage>
</organism>
<dbReference type="AlphaFoldDB" id="A0A367ZS38"/>
<evidence type="ECO:0000313" key="1">
    <source>
        <dbReference type="EMBL" id="RCK80955.1"/>
    </source>
</evidence>
<sequence>MVAVLHGFFQYTECRKRISTVIFLPRWLAARCGLAMSMACQGHRP</sequence>
<name>A0A367ZS38_9BACT</name>
<evidence type="ECO:0000313" key="2">
    <source>
        <dbReference type="Proteomes" id="UP000252355"/>
    </source>
</evidence>
<dbReference type="EMBL" id="QOQW01000003">
    <property type="protein sequence ID" value="RCK80955.1"/>
    <property type="molecule type" value="Genomic_DNA"/>
</dbReference>
<reference evidence="1 2" key="1">
    <citation type="submission" date="2018-05" db="EMBL/GenBank/DDBJ databases">
        <title>A metagenomic window into the 2 km-deep terrestrial subsurface aquifer revealed taxonomically and functionally diverse microbial community comprising novel uncultured bacterial lineages.</title>
        <authorList>
            <person name="Kadnikov V.V."/>
            <person name="Mardanov A.V."/>
            <person name="Beletsky A.V."/>
            <person name="Banks D."/>
            <person name="Pimenov N.V."/>
            <person name="Frank Y.A."/>
            <person name="Karnachuk O.V."/>
            <person name="Ravin N.V."/>
        </authorList>
    </citation>
    <scope>NUCLEOTIDE SEQUENCE [LARGE SCALE GENOMIC DNA]</scope>
    <source>
        <strain evidence="1">BY5</strain>
    </source>
</reference>
<dbReference type="Proteomes" id="UP000252355">
    <property type="component" value="Unassembled WGS sequence"/>
</dbReference>
<proteinExistence type="predicted"/>
<protein>
    <submittedName>
        <fullName evidence="1">Uncharacterized protein</fullName>
    </submittedName>
</protein>
<accession>A0A367ZS38</accession>